<keyword evidence="3" id="KW-0808">Transferase</keyword>
<evidence type="ECO:0000259" key="9">
    <source>
        <dbReference type="Pfam" id="PF01555"/>
    </source>
</evidence>
<dbReference type="Pfam" id="PF14338">
    <property type="entry name" value="Mrr_N"/>
    <property type="match status" value="1"/>
</dbReference>
<dbReference type="EC" id="2.1.1.-" evidence="8"/>
<dbReference type="Gene3D" id="3.40.50.150">
    <property type="entry name" value="Vaccinia Virus protein VP39"/>
    <property type="match status" value="1"/>
</dbReference>
<dbReference type="RefSeq" id="WP_175226601.1">
    <property type="nucleotide sequence ID" value="NZ_CADIKH010000009.1"/>
</dbReference>
<dbReference type="AlphaFoldDB" id="A0A6J5DNH9"/>
<dbReference type="InterPro" id="IPR001091">
    <property type="entry name" value="RM_Methyltransferase"/>
</dbReference>
<evidence type="ECO:0000256" key="4">
    <source>
        <dbReference type="ARBA" id="ARBA00022691"/>
    </source>
</evidence>
<keyword evidence="6" id="KW-0238">DNA-binding</keyword>
<dbReference type="Proteomes" id="UP000494363">
    <property type="component" value="Unassembled WGS sequence"/>
</dbReference>
<evidence type="ECO:0000259" key="10">
    <source>
        <dbReference type="Pfam" id="PF14338"/>
    </source>
</evidence>
<dbReference type="InterPro" id="IPR002941">
    <property type="entry name" value="DNA_methylase_N4/N6"/>
</dbReference>
<dbReference type="EMBL" id="CADIKH010000009">
    <property type="protein sequence ID" value="CAB3754356.1"/>
    <property type="molecule type" value="Genomic_DNA"/>
</dbReference>
<dbReference type="InterPro" id="IPR025745">
    <property type="entry name" value="Mrr-like_N_dom"/>
</dbReference>
<keyword evidence="5" id="KW-0680">Restriction system</keyword>
<dbReference type="GO" id="GO:0003677">
    <property type="term" value="F:DNA binding"/>
    <property type="evidence" value="ECO:0007669"/>
    <property type="project" value="UniProtKB-KW"/>
</dbReference>
<evidence type="ECO:0000256" key="2">
    <source>
        <dbReference type="ARBA" id="ARBA00022603"/>
    </source>
</evidence>
<sequence length="418" mass="46239">MNQPRPRPRRKVSQDQIVLPLLDCIENEGGKAHTHALYDAIALKCDVPEAEQQETTLLAGRNVNVYRRSVRWAQQRARLMGLINSSGRGEWELTGKGRDALRQAAPGIVITVFTTEKGVALFGEASEAVAHIDDGSLRLILTSPPYPLLREKQYGNKPVEEYLDWLIRIAELWPKKLAGDGSVVLNLGDVFRSGEPMLSTYQERLIIRLEDDLGWKLCSRYAWHNPSKMPAPAEWVTVRRVRVRPALEQIYWLAPNGEPYADNTQVLVPYSESMRSRIAAGGEKGALRPSGHELSAGAFSVDNGGAVPTNLLVAPNSESNSHYIKACRGQDLPVHPARFPTAVPEHFIKLCTMVGDTIYDPFSGSFKTGAVAEPLGRNWIGSELMLDYVVGGANRFPDAVLTRQGIGDYRRAADLFAC</sequence>
<evidence type="ECO:0000256" key="7">
    <source>
        <dbReference type="ARBA" id="ARBA00049120"/>
    </source>
</evidence>
<proteinExistence type="inferred from homology"/>
<evidence type="ECO:0000313" key="11">
    <source>
        <dbReference type="EMBL" id="CAB3754356.1"/>
    </source>
</evidence>
<dbReference type="PRINTS" id="PR00508">
    <property type="entry name" value="S21N4MTFRASE"/>
</dbReference>
<comment type="catalytic activity">
    <reaction evidence="7">
        <text>a 2'-deoxycytidine in DNA + S-adenosyl-L-methionine = an N(4)-methyl-2'-deoxycytidine in DNA + S-adenosyl-L-homocysteine + H(+)</text>
        <dbReference type="Rhea" id="RHEA:16857"/>
        <dbReference type="Rhea" id="RHEA-COMP:11369"/>
        <dbReference type="Rhea" id="RHEA-COMP:13674"/>
        <dbReference type="ChEBI" id="CHEBI:15378"/>
        <dbReference type="ChEBI" id="CHEBI:57856"/>
        <dbReference type="ChEBI" id="CHEBI:59789"/>
        <dbReference type="ChEBI" id="CHEBI:85452"/>
        <dbReference type="ChEBI" id="CHEBI:137933"/>
        <dbReference type="EC" id="2.1.1.113"/>
    </reaction>
</comment>
<keyword evidence="2" id="KW-0489">Methyltransferase</keyword>
<evidence type="ECO:0000256" key="3">
    <source>
        <dbReference type="ARBA" id="ARBA00022679"/>
    </source>
</evidence>
<evidence type="ECO:0000256" key="1">
    <source>
        <dbReference type="ARBA" id="ARBA00010203"/>
    </source>
</evidence>
<dbReference type="GO" id="GO:0015667">
    <property type="term" value="F:site-specific DNA-methyltransferase (cytosine-N4-specific) activity"/>
    <property type="evidence" value="ECO:0007669"/>
    <property type="project" value="UniProtKB-EC"/>
</dbReference>
<gene>
    <name evidence="11" type="ORF">LMG29542_02326</name>
</gene>
<dbReference type="GO" id="GO:0008170">
    <property type="term" value="F:N-methyltransferase activity"/>
    <property type="evidence" value="ECO:0007669"/>
    <property type="project" value="InterPro"/>
</dbReference>
<accession>A0A6J5DNH9</accession>
<protein>
    <recommendedName>
        <fullName evidence="8">Methyltransferase</fullName>
        <ecNumber evidence="8">2.1.1.-</ecNumber>
    </recommendedName>
</protein>
<dbReference type="GO" id="GO:0032259">
    <property type="term" value="P:methylation"/>
    <property type="evidence" value="ECO:0007669"/>
    <property type="project" value="UniProtKB-KW"/>
</dbReference>
<dbReference type="SUPFAM" id="SSF53335">
    <property type="entry name" value="S-adenosyl-L-methionine-dependent methyltransferases"/>
    <property type="match status" value="1"/>
</dbReference>
<evidence type="ECO:0000256" key="6">
    <source>
        <dbReference type="ARBA" id="ARBA00023125"/>
    </source>
</evidence>
<keyword evidence="12" id="KW-1185">Reference proteome</keyword>
<evidence type="ECO:0000256" key="8">
    <source>
        <dbReference type="RuleBase" id="RU362026"/>
    </source>
</evidence>
<feature type="domain" description="Restriction system protein Mrr-like N-terminal" evidence="10">
    <location>
        <begin position="16"/>
        <end position="102"/>
    </location>
</feature>
<comment type="similarity">
    <text evidence="1">Belongs to the N(4)/N(6)-methyltransferase family. N(4) subfamily.</text>
</comment>
<dbReference type="PROSITE" id="PS00093">
    <property type="entry name" value="N4_MTASE"/>
    <property type="match status" value="1"/>
</dbReference>
<dbReference type="InterPro" id="IPR029063">
    <property type="entry name" value="SAM-dependent_MTases_sf"/>
</dbReference>
<organism evidence="11 12">
    <name type="scientific">Paraburkholderia humisilvae</name>
    <dbReference type="NCBI Taxonomy" id="627669"/>
    <lineage>
        <taxon>Bacteria</taxon>
        <taxon>Pseudomonadati</taxon>
        <taxon>Pseudomonadota</taxon>
        <taxon>Betaproteobacteria</taxon>
        <taxon>Burkholderiales</taxon>
        <taxon>Burkholderiaceae</taxon>
        <taxon>Paraburkholderia</taxon>
    </lineage>
</organism>
<evidence type="ECO:0000256" key="5">
    <source>
        <dbReference type="ARBA" id="ARBA00022747"/>
    </source>
</evidence>
<dbReference type="Pfam" id="PF01555">
    <property type="entry name" value="N6_N4_Mtase"/>
    <property type="match status" value="1"/>
</dbReference>
<name>A0A6J5DNH9_9BURK</name>
<reference evidence="11 12" key="1">
    <citation type="submission" date="2020-04" db="EMBL/GenBank/DDBJ databases">
        <authorList>
            <person name="De Canck E."/>
        </authorList>
    </citation>
    <scope>NUCLEOTIDE SEQUENCE [LARGE SCALE GENOMIC DNA]</scope>
    <source>
        <strain evidence="11 12">LMG 29542</strain>
    </source>
</reference>
<feature type="domain" description="DNA methylase N-4/N-6" evidence="9">
    <location>
        <begin position="138"/>
        <end position="389"/>
    </location>
</feature>
<dbReference type="InterPro" id="IPR017985">
    <property type="entry name" value="MeTrfase_CN4_CS"/>
</dbReference>
<evidence type="ECO:0000313" key="12">
    <source>
        <dbReference type="Proteomes" id="UP000494363"/>
    </source>
</evidence>
<dbReference type="GO" id="GO:0009307">
    <property type="term" value="P:DNA restriction-modification system"/>
    <property type="evidence" value="ECO:0007669"/>
    <property type="project" value="UniProtKB-KW"/>
</dbReference>
<keyword evidence="4" id="KW-0949">S-adenosyl-L-methionine</keyword>